<proteinExistence type="predicted"/>
<dbReference type="EMBL" id="JASCZI010060521">
    <property type="protein sequence ID" value="MED6133358.1"/>
    <property type="molecule type" value="Genomic_DNA"/>
</dbReference>
<evidence type="ECO:0000256" key="1">
    <source>
        <dbReference type="SAM" id="MobiDB-lite"/>
    </source>
</evidence>
<reference evidence="2 3" key="1">
    <citation type="journal article" date="2023" name="Plants (Basel)">
        <title>Bridging the Gap: Combining Genomics and Transcriptomics Approaches to Understand Stylosanthes scabra, an Orphan Legume from the Brazilian Caatinga.</title>
        <authorList>
            <person name="Ferreira-Neto J.R.C."/>
            <person name="da Silva M.D."/>
            <person name="Binneck E."/>
            <person name="de Melo N.F."/>
            <person name="da Silva R.H."/>
            <person name="de Melo A.L.T.M."/>
            <person name="Pandolfi V."/>
            <person name="Bustamante F.O."/>
            <person name="Brasileiro-Vidal A.C."/>
            <person name="Benko-Iseppon A.M."/>
        </authorList>
    </citation>
    <scope>NUCLEOTIDE SEQUENCE [LARGE SCALE GENOMIC DNA]</scope>
    <source>
        <tissue evidence="2">Leaves</tissue>
    </source>
</reference>
<evidence type="ECO:0000313" key="3">
    <source>
        <dbReference type="Proteomes" id="UP001341840"/>
    </source>
</evidence>
<accession>A0ABU6SC72</accession>
<sequence>METAECPLSAISVKKGEGGSSRRRRDLRASLKPEASGMTMNWPFGGGMNPDRSPRWRYGRTQCDVLRHGRRPFEAGNRELCSCHCPHSYYGHWKVLGRKKGSQQCCPNGLMSMWAPIVVKDPI</sequence>
<evidence type="ECO:0000313" key="2">
    <source>
        <dbReference type="EMBL" id="MED6133358.1"/>
    </source>
</evidence>
<feature type="region of interest" description="Disordered" evidence="1">
    <location>
        <begin position="1"/>
        <end position="53"/>
    </location>
</feature>
<organism evidence="2 3">
    <name type="scientific">Stylosanthes scabra</name>
    <dbReference type="NCBI Taxonomy" id="79078"/>
    <lineage>
        <taxon>Eukaryota</taxon>
        <taxon>Viridiplantae</taxon>
        <taxon>Streptophyta</taxon>
        <taxon>Embryophyta</taxon>
        <taxon>Tracheophyta</taxon>
        <taxon>Spermatophyta</taxon>
        <taxon>Magnoliopsida</taxon>
        <taxon>eudicotyledons</taxon>
        <taxon>Gunneridae</taxon>
        <taxon>Pentapetalae</taxon>
        <taxon>rosids</taxon>
        <taxon>fabids</taxon>
        <taxon>Fabales</taxon>
        <taxon>Fabaceae</taxon>
        <taxon>Papilionoideae</taxon>
        <taxon>50 kb inversion clade</taxon>
        <taxon>dalbergioids sensu lato</taxon>
        <taxon>Dalbergieae</taxon>
        <taxon>Pterocarpus clade</taxon>
        <taxon>Stylosanthes</taxon>
    </lineage>
</organism>
<keyword evidence="3" id="KW-1185">Reference proteome</keyword>
<name>A0ABU6SC72_9FABA</name>
<gene>
    <name evidence="2" type="ORF">PIB30_027524</name>
</gene>
<protein>
    <submittedName>
        <fullName evidence="2">Uncharacterized protein</fullName>
    </submittedName>
</protein>
<comment type="caution">
    <text evidence="2">The sequence shown here is derived from an EMBL/GenBank/DDBJ whole genome shotgun (WGS) entry which is preliminary data.</text>
</comment>
<dbReference type="Proteomes" id="UP001341840">
    <property type="component" value="Unassembled WGS sequence"/>
</dbReference>